<accession>A0ABD1MPB0</accession>
<name>A0ABD1MPB0_9FABA</name>
<gene>
    <name evidence="4" type="ORF">Fmac_012095</name>
</gene>
<dbReference type="InterPro" id="IPR044690">
    <property type="entry name" value="CAS_plant"/>
</dbReference>
<dbReference type="PROSITE" id="PS50206">
    <property type="entry name" value="RHODANESE_3"/>
    <property type="match status" value="1"/>
</dbReference>
<feature type="domain" description="Rhodanese" evidence="3">
    <location>
        <begin position="136"/>
        <end position="207"/>
    </location>
</feature>
<dbReference type="AlphaFoldDB" id="A0ABD1MPB0"/>
<evidence type="ECO:0000313" key="4">
    <source>
        <dbReference type="EMBL" id="KAL2337649.1"/>
    </source>
</evidence>
<evidence type="ECO:0000313" key="5">
    <source>
        <dbReference type="Proteomes" id="UP001603857"/>
    </source>
</evidence>
<feature type="compositionally biased region" description="Basic and acidic residues" evidence="2">
    <location>
        <begin position="82"/>
        <end position="92"/>
    </location>
</feature>
<feature type="compositionally biased region" description="Pro residues" evidence="2">
    <location>
        <begin position="20"/>
        <end position="41"/>
    </location>
</feature>
<dbReference type="InterPro" id="IPR001763">
    <property type="entry name" value="Rhodanese-like_dom"/>
</dbReference>
<evidence type="ECO:0000256" key="2">
    <source>
        <dbReference type="SAM" id="MobiDB-lite"/>
    </source>
</evidence>
<organism evidence="4 5">
    <name type="scientific">Flemingia macrophylla</name>
    <dbReference type="NCBI Taxonomy" id="520843"/>
    <lineage>
        <taxon>Eukaryota</taxon>
        <taxon>Viridiplantae</taxon>
        <taxon>Streptophyta</taxon>
        <taxon>Embryophyta</taxon>
        <taxon>Tracheophyta</taxon>
        <taxon>Spermatophyta</taxon>
        <taxon>Magnoliopsida</taxon>
        <taxon>eudicotyledons</taxon>
        <taxon>Gunneridae</taxon>
        <taxon>Pentapetalae</taxon>
        <taxon>rosids</taxon>
        <taxon>fabids</taxon>
        <taxon>Fabales</taxon>
        <taxon>Fabaceae</taxon>
        <taxon>Papilionoideae</taxon>
        <taxon>50 kb inversion clade</taxon>
        <taxon>NPAAA clade</taxon>
        <taxon>indigoferoid/millettioid clade</taxon>
        <taxon>Phaseoleae</taxon>
        <taxon>Flemingia</taxon>
    </lineage>
</organism>
<dbReference type="PANTHER" id="PTHR34209:SF3">
    <property type="entry name" value="RHODANESE_CELL CYCLE CONTROL PHOSPHATASE SUPERFAMILY PROTEIN"/>
    <property type="match status" value="1"/>
</dbReference>
<reference evidence="4 5" key="1">
    <citation type="submission" date="2024-08" db="EMBL/GenBank/DDBJ databases">
        <title>Insights into the chromosomal genome structure of Flemingia macrophylla.</title>
        <authorList>
            <person name="Ding Y."/>
            <person name="Zhao Y."/>
            <person name="Bi W."/>
            <person name="Wu M."/>
            <person name="Zhao G."/>
            <person name="Gong Y."/>
            <person name="Li W."/>
            <person name="Zhang P."/>
        </authorList>
    </citation>
    <scope>NUCLEOTIDE SEQUENCE [LARGE SCALE GENOMIC DNA]</scope>
    <source>
        <strain evidence="4">DYQJB</strain>
        <tissue evidence="4">Leaf</tissue>
    </source>
</reference>
<dbReference type="EMBL" id="JBGMDY010000004">
    <property type="protein sequence ID" value="KAL2337649.1"/>
    <property type="molecule type" value="Genomic_DNA"/>
</dbReference>
<dbReference type="PANTHER" id="PTHR34209">
    <property type="entry name" value="RHODANESE/CELL CYCLE CONTROL PHOSPHATASE SUPERFAMILY PROTEIN"/>
    <property type="match status" value="1"/>
</dbReference>
<dbReference type="Proteomes" id="UP001603857">
    <property type="component" value="Unassembled WGS sequence"/>
</dbReference>
<sequence length="700" mass="78813">MKFPVALVSSPRDFDSLWPSHPPRPTALPSPTAPPQQFPWSPPAILILSSPVASPLNSPPSEVSRRFHSLVPLHPYSHRDLELHPYSHRDDPPPLARSPLPSPHPLLTSPLGFMISVDSSIRKLLKGGRDLYDSLIAAIIRNLKIVMDSSRVIVLDADGTRSKGIARSLRKIGVKASLSIPATIFANPYVVQGGFQSWMKQGIRIKELKPETTLSILNEEAEAILEDVNPSPLQLLGYGTNKSTFLFSISCFHLGNLENTSLLIPNTFRTLCPTEKPKQHQVRRSFSFSADDELNAEFKAGKASPFVLALLDLTHSTYPVTMTTAFIVGQSSHRYYYATIVREDVAILAYRNNLRLYLLKLGLRRHLVLEARIYLRGTQLMKKNFVIRVGLMLLWWDYKQRKTLWCWQRSALRLGDAFPNLSCGRSTQESEKILQLEQQVRQSREEARRSREEARRSGEQNERLQRRLNPSSMLFYLFYLRYTTTFATTSKYATLIMKMINNHRLQLDIMEMTISLGLLSVPTNPHKTFQCALSSLAHFLENFPEVILNSTLSLDPSLSGVSGMSQAHQLSLGPSPNYTVMGEMTNSDTICNTPHKWIIDCLYNPHKTFQCALSSIAHFLENFPEDLPSLNFSKSNTLNYGVLNLIGSLSFRCIQAVISPFVTPLTNDIPVASHYDTSHGDTSSNIIVGQNPSPVRTLYR</sequence>
<feature type="coiled-coil region" evidence="1">
    <location>
        <begin position="426"/>
        <end position="467"/>
    </location>
</feature>
<evidence type="ECO:0000256" key="1">
    <source>
        <dbReference type="SAM" id="Coils"/>
    </source>
</evidence>
<evidence type="ECO:0000259" key="3">
    <source>
        <dbReference type="PROSITE" id="PS50206"/>
    </source>
</evidence>
<keyword evidence="5" id="KW-1185">Reference proteome</keyword>
<comment type="caution">
    <text evidence="4">The sequence shown here is derived from an EMBL/GenBank/DDBJ whole genome shotgun (WGS) entry which is preliminary data.</text>
</comment>
<protein>
    <recommendedName>
        <fullName evidence="3">Rhodanese domain-containing protein</fullName>
    </recommendedName>
</protein>
<proteinExistence type="predicted"/>
<keyword evidence="1" id="KW-0175">Coiled coil</keyword>
<feature type="region of interest" description="Disordered" evidence="2">
    <location>
        <begin position="1"/>
        <end position="41"/>
    </location>
</feature>
<feature type="region of interest" description="Disordered" evidence="2">
    <location>
        <begin position="82"/>
        <end position="101"/>
    </location>
</feature>